<dbReference type="Proteomes" id="UP000581688">
    <property type="component" value="Unassembled WGS sequence"/>
</dbReference>
<organism evidence="2 3">
    <name type="scientific">Salirhabdus euzebyi</name>
    <dbReference type="NCBI Taxonomy" id="394506"/>
    <lineage>
        <taxon>Bacteria</taxon>
        <taxon>Bacillati</taxon>
        <taxon>Bacillota</taxon>
        <taxon>Bacilli</taxon>
        <taxon>Bacillales</taxon>
        <taxon>Bacillaceae</taxon>
        <taxon>Salirhabdus</taxon>
    </lineage>
</organism>
<keyword evidence="1" id="KW-1133">Transmembrane helix</keyword>
<evidence type="ECO:0000256" key="1">
    <source>
        <dbReference type="SAM" id="Phobius"/>
    </source>
</evidence>
<sequence>MKNTVSQYVIIAFAGWLLVQVSSSIERSFSYFLEAYRLGVLLSNLVALAGWLLTVIFVFRIILIVMKKRA</sequence>
<comment type="caution">
    <text evidence="2">The sequence shown here is derived from an EMBL/GenBank/DDBJ whole genome shotgun (WGS) entry which is preliminary data.</text>
</comment>
<dbReference type="RefSeq" id="WP_174495872.1">
    <property type="nucleotide sequence ID" value="NZ_CADDWK010000004.1"/>
</dbReference>
<name>A0A841Q3P0_9BACI</name>
<keyword evidence="3" id="KW-1185">Reference proteome</keyword>
<dbReference type="AlphaFoldDB" id="A0A841Q3P0"/>
<reference evidence="2 3" key="1">
    <citation type="submission" date="2020-08" db="EMBL/GenBank/DDBJ databases">
        <title>Genomic Encyclopedia of Type Strains, Phase IV (KMG-IV): sequencing the most valuable type-strain genomes for metagenomic binning, comparative biology and taxonomic classification.</title>
        <authorList>
            <person name="Goeker M."/>
        </authorList>
    </citation>
    <scope>NUCLEOTIDE SEQUENCE [LARGE SCALE GENOMIC DNA]</scope>
    <source>
        <strain evidence="2 3">DSM 19612</strain>
    </source>
</reference>
<evidence type="ECO:0000313" key="3">
    <source>
        <dbReference type="Proteomes" id="UP000581688"/>
    </source>
</evidence>
<evidence type="ECO:0000313" key="2">
    <source>
        <dbReference type="EMBL" id="MBB6453005.1"/>
    </source>
</evidence>
<feature type="transmembrane region" description="Helical" evidence="1">
    <location>
        <begin position="40"/>
        <end position="65"/>
    </location>
</feature>
<keyword evidence="1" id="KW-0472">Membrane</keyword>
<dbReference type="EMBL" id="JACHGH010000004">
    <property type="protein sequence ID" value="MBB6453005.1"/>
    <property type="molecule type" value="Genomic_DNA"/>
</dbReference>
<gene>
    <name evidence="2" type="ORF">HNQ94_001453</name>
</gene>
<protein>
    <submittedName>
        <fullName evidence="2">Uncharacterized protein</fullName>
    </submittedName>
</protein>
<keyword evidence="1" id="KW-0812">Transmembrane</keyword>
<accession>A0A841Q3P0</accession>
<proteinExistence type="predicted"/>